<dbReference type="OrthoDB" id="2145995at2"/>
<reference evidence="3" key="1">
    <citation type="submission" date="2016-08" db="EMBL/GenBank/DDBJ databases">
        <authorList>
            <person name="Varghese N."/>
            <person name="Submissions Spin"/>
        </authorList>
    </citation>
    <scope>NUCLEOTIDE SEQUENCE [LARGE SCALE GENOMIC DNA]</scope>
    <source>
        <strain evidence="3">R-53094</strain>
    </source>
</reference>
<dbReference type="EMBL" id="FMAO01000003">
    <property type="protein sequence ID" value="SCB87939.1"/>
    <property type="molecule type" value="Genomic_DNA"/>
</dbReference>
<feature type="transmembrane region" description="Helical" evidence="1">
    <location>
        <begin position="38"/>
        <end position="57"/>
    </location>
</feature>
<keyword evidence="1" id="KW-1133">Transmembrane helix</keyword>
<accession>A0A1C3ZZY4</accession>
<evidence type="ECO:0008006" key="4">
    <source>
        <dbReference type="Google" id="ProtNLM"/>
    </source>
</evidence>
<feature type="transmembrane region" description="Helical" evidence="1">
    <location>
        <begin position="64"/>
        <end position="82"/>
    </location>
</feature>
<dbReference type="RefSeq" id="WP_092461940.1">
    <property type="nucleotide sequence ID" value="NZ_BJEE01000004.1"/>
</dbReference>
<evidence type="ECO:0000313" key="2">
    <source>
        <dbReference type="EMBL" id="SCB87939.1"/>
    </source>
</evidence>
<sequence>MKKFNKTFDWRFWILMPILGIMLPYIVNKTALTVNFKIIFSLFIVNMLFSVLAGIFLRKTGSNWALLLVWPIVYLISVWLQINSAFYGYYLAVLYLVIEIFAFTSGQEEELDVEKQIPVDGGFREV</sequence>
<dbReference type="STRING" id="1505725.GA0061074_10392"/>
<keyword evidence="1" id="KW-0472">Membrane</keyword>
<dbReference type="AlphaFoldDB" id="A0A1C3ZZY4"/>
<proteinExistence type="predicted"/>
<keyword evidence="3" id="KW-1185">Reference proteome</keyword>
<dbReference type="Proteomes" id="UP000199268">
    <property type="component" value="Unassembled WGS sequence"/>
</dbReference>
<evidence type="ECO:0000256" key="1">
    <source>
        <dbReference type="SAM" id="Phobius"/>
    </source>
</evidence>
<keyword evidence="1" id="KW-0812">Transmembrane</keyword>
<name>A0A1C3ZZY4_9LACO</name>
<gene>
    <name evidence="2" type="ORF">GA0061074_10392</name>
</gene>
<evidence type="ECO:0000313" key="3">
    <source>
        <dbReference type="Proteomes" id="UP000199268"/>
    </source>
</evidence>
<feature type="transmembrane region" description="Helical" evidence="1">
    <location>
        <begin position="88"/>
        <end position="106"/>
    </location>
</feature>
<protein>
    <recommendedName>
        <fullName evidence="4">Integral membrane protein</fullName>
    </recommendedName>
</protein>
<feature type="transmembrane region" description="Helical" evidence="1">
    <location>
        <begin position="12"/>
        <end position="32"/>
    </location>
</feature>
<organism evidence="2 3">
    <name type="scientific">Weissella bombi</name>
    <dbReference type="NCBI Taxonomy" id="1505725"/>
    <lineage>
        <taxon>Bacteria</taxon>
        <taxon>Bacillati</taxon>
        <taxon>Bacillota</taxon>
        <taxon>Bacilli</taxon>
        <taxon>Lactobacillales</taxon>
        <taxon>Lactobacillaceae</taxon>
        <taxon>Weissella</taxon>
    </lineage>
</organism>